<dbReference type="RefSeq" id="WP_377522427.1">
    <property type="nucleotide sequence ID" value="NZ_JBHTLD010000007.1"/>
</dbReference>
<feature type="chain" id="PRO_5045772292" description="DUF4468 domain-containing protein" evidence="1">
    <location>
        <begin position="19"/>
        <end position="185"/>
    </location>
</feature>
<evidence type="ECO:0000256" key="1">
    <source>
        <dbReference type="SAM" id="SignalP"/>
    </source>
</evidence>
<evidence type="ECO:0008006" key="4">
    <source>
        <dbReference type="Google" id="ProtNLM"/>
    </source>
</evidence>
<proteinExistence type="predicted"/>
<reference evidence="3" key="1">
    <citation type="journal article" date="2019" name="Int. J. Syst. Evol. Microbiol.">
        <title>The Global Catalogue of Microorganisms (GCM) 10K type strain sequencing project: providing services to taxonomists for standard genome sequencing and annotation.</title>
        <authorList>
            <consortium name="The Broad Institute Genomics Platform"/>
            <consortium name="The Broad Institute Genome Sequencing Center for Infectious Disease"/>
            <person name="Wu L."/>
            <person name="Ma J."/>
        </authorList>
    </citation>
    <scope>NUCLEOTIDE SEQUENCE [LARGE SCALE GENOMIC DNA]</scope>
    <source>
        <strain evidence="3">JCM 31319</strain>
    </source>
</reference>
<dbReference type="Proteomes" id="UP001597094">
    <property type="component" value="Unassembled WGS sequence"/>
</dbReference>
<evidence type="ECO:0000313" key="2">
    <source>
        <dbReference type="EMBL" id="MFD1184913.1"/>
    </source>
</evidence>
<sequence length="185" mass="20819">MKKLILALLICLPLVTFAQSEPPRDEQGKIVYQEVVNVDADQAELYKRALRAIPRDGKEVLKVDATEVSWQDKKDMIIDGMGQKIPVRLHYTATLQGKDGRYKYSISNLLLETKQGRGATKTPVEDGSVYKPLPKNLYYKSGALKPQGQTILAIQESYQREIDKAIVSSIESIKRTMALPIGENW</sequence>
<name>A0ABW3SJZ7_9BACT</name>
<protein>
    <recommendedName>
        <fullName evidence="4">DUF4468 domain-containing protein</fullName>
    </recommendedName>
</protein>
<evidence type="ECO:0000313" key="3">
    <source>
        <dbReference type="Proteomes" id="UP001597094"/>
    </source>
</evidence>
<gene>
    <name evidence="2" type="ORF">ACFQ2O_01760</name>
</gene>
<keyword evidence="3" id="KW-1185">Reference proteome</keyword>
<accession>A0ABW3SJZ7</accession>
<keyword evidence="1" id="KW-0732">Signal</keyword>
<feature type="signal peptide" evidence="1">
    <location>
        <begin position="1"/>
        <end position="18"/>
    </location>
</feature>
<organism evidence="2 3">
    <name type="scientific">Pontibacter rugosus</name>
    <dbReference type="NCBI Taxonomy" id="1745966"/>
    <lineage>
        <taxon>Bacteria</taxon>
        <taxon>Pseudomonadati</taxon>
        <taxon>Bacteroidota</taxon>
        <taxon>Cytophagia</taxon>
        <taxon>Cytophagales</taxon>
        <taxon>Hymenobacteraceae</taxon>
        <taxon>Pontibacter</taxon>
    </lineage>
</organism>
<dbReference type="EMBL" id="JBHTLD010000007">
    <property type="protein sequence ID" value="MFD1184913.1"/>
    <property type="molecule type" value="Genomic_DNA"/>
</dbReference>
<comment type="caution">
    <text evidence="2">The sequence shown here is derived from an EMBL/GenBank/DDBJ whole genome shotgun (WGS) entry which is preliminary data.</text>
</comment>
<dbReference type="Gene3D" id="3.30.530.80">
    <property type="match status" value="1"/>
</dbReference>